<dbReference type="Pfam" id="PF01740">
    <property type="entry name" value="STAS"/>
    <property type="match status" value="1"/>
</dbReference>
<organism evidence="2 3">
    <name type="scientific">Tautonia plasticadhaerens</name>
    <dbReference type="NCBI Taxonomy" id="2527974"/>
    <lineage>
        <taxon>Bacteria</taxon>
        <taxon>Pseudomonadati</taxon>
        <taxon>Planctomycetota</taxon>
        <taxon>Planctomycetia</taxon>
        <taxon>Isosphaerales</taxon>
        <taxon>Isosphaeraceae</taxon>
        <taxon>Tautonia</taxon>
    </lineage>
</organism>
<dbReference type="RefSeq" id="WP_145275875.1">
    <property type="nucleotide sequence ID" value="NZ_CP036426.1"/>
</dbReference>
<dbReference type="InterPro" id="IPR036513">
    <property type="entry name" value="STAS_dom_sf"/>
</dbReference>
<keyword evidence="3" id="KW-1185">Reference proteome</keyword>
<dbReference type="PANTHER" id="PTHR33495">
    <property type="entry name" value="ANTI-SIGMA FACTOR ANTAGONIST TM_1081-RELATED-RELATED"/>
    <property type="match status" value="1"/>
</dbReference>
<dbReference type="AlphaFoldDB" id="A0A518HAE4"/>
<dbReference type="GO" id="GO:0043856">
    <property type="term" value="F:anti-sigma factor antagonist activity"/>
    <property type="evidence" value="ECO:0007669"/>
    <property type="project" value="TreeGrafter"/>
</dbReference>
<evidence type="ECO:0000259" key="1">
    <source>
        <dbReference type="PROSITE" id="PS50801"/>
    </source>
</evidence>
<accession>A0A518HAE4</accession>
<dbReference type="EMBL" id="CP036426">
    <property type="protein sequence ID" value="QDV37825.1"/>
    <property type="molecule type" value="Genomic_DNA"/>
</dbReference>
<feature type="domain" description="STAS" evidence="1">
    <location>
        <begin position="29"/>
        <end position="121"/>
    </location>
</feature>
<name>A0A518HAE4_9BACT</name>
<reference evidence="2 3" key="1">
    <citation type="submission" date="2019-02" db="EMBL/GenBank/DDBJ databases">
        <title>Deep-cultivation of Planctomycetes and their phenomic and genomic characterization uncovers novel biology.</title>
        <authorList>
            <person name="Wiegand S."/>
            <person name="Jogler M."/>
            <person name="Boedeker C."/>
            <person name="Pinto D."/>
            <person name="Vollmers J."/>
            <person name="Rivas-Marin E."/>
            <person name="Kohn T."/>
            <person name="Peeters S.H."/>
            <person name="Heuer A."/>
            <person name="Rast P."/>
            <person name="Oberbeckmann S."/>
            <person name="Bunk B."/>
            <person name="Jeske O."/>
            <person name="Meyerdierks A."/>
            <person name="Storesund J.E."/>
            <person name="Kallscheuer N."/>
            <person name="Luecker S."/>
            <person name="Lage O.M."/>
            <person name="Pohl T."/>
            <person name="Merkel B.J."/>
            <person name="Hornburger P."/>
            <person name="Mueller R.-W."/>
            <person name="Bruemmer F."/>
            <person name="Labrenz M."/>
            <person name="Spormann A.M."/>
            <person name="Op den Camp H."/>
            <person name="Overmann J."/>
            <person name="Amann R."/>
            <person name="Jetten M.S.M."/>
            <person name="Mascher T."/>
            <person name="Medema M.H."/>
            <person name="Devos D.P."/>
            <person name="Kaster A.-K."/>
            <person name="Ovreas L."/>
            <person name="Rohde M."/>
            <person name="Galperin M.Y."/>
            <person name="Jogler C."/>
        </authorList>
    </citation>
    <scope>NUCLEOTIDE SEQUENCE [LARGE SCALE GENOMIC DNA]</scope>
    <source>
        <strain evidence="2 3">ElP</strain>
    </source>
</reference>
<dbReference type="PANTHER" id="PTHR33495:SF2">
    <property type="entry name" value="ANTI-SIGMA FACTOR ANTAGONIST TM_1081-RELATED"/>
    <property type="match status" value="1"/>
</dbReference>
<dbReference type="Gene3D" id="3.30.750.24">
    <property type="entry name" value="STAS domain"/>
    <property type="match status" value="1"/>
</dbReference>
<dbReference type="KEGG" id="tpla:ElP_57720"/>
<protein>
    <submittedName>
        <fullName evidence="2">Anti-sigma-B factor antagonist</fullName>
    </submittedName>
</protein>
<proteinExistence type="predicted"/>
<evidence type="ECO:0000313" key="3">
    <source>
        <dbReference type="Proteomes" id="UP000317835"/>
    </source>
</evidence>
<evidence type="ECO:0000313" key="2">
    <source>
        <dbReference type="EMBL" id="QDV37825.1"/>
    </source>
</evidence>
<dbReference type="Proteomes" id="UP000317835">
    <property type="component" value="Chromosome"/>
</dbReference>
<dbReference type="InterPro" id="IPR002645">
    <property type="entry name" value="STAS_dom"/>
</dbReference>
<gene>
    <name evidence="2" type="primary">rsbV_2</name>
    <name evidence="2" type="ORF">ElP_57720</name>
</gene>
<sequence>MTATNPEDGFTIERRGDVLIIIPAPRLEDLDLSTSDAVSQLLLAPITQDPMPLVIVDLEGVDYFGSSFLSLLLRCWKSVLVKGGQMVLAGVSTRARELLRITSLDIVWPMYASRAEAMAALQSD</sequence>
<dbReference type="OrthoDB" id="275292at2"/>
<dbReference type="SUPFAM" id="SSF52091">
    <property type="entry name" value="SpoIIaa-like"/>
    <property type="match status" value="1"/>
</dbReference>
<dbReference type="CDD" id="cd07043">
    <property type="entry name" value="STAS_anti-anti-sigma_factors"/>
    <property type="match status" value="1"/>
</dbReference>
<dbReference type="PROSITE" id="PS50801">
    <property type="entry name" value="STAS"/>
    <property type="match status" value="1"/>
</dbReference>